<dbReference type="AlphaFoldDB" id="A0A5C5UKJ6"/>
<feature type="transmembrane region" description="Helical" evidence="5">
    <location>
        <begin position="444"/>
        <end position="467"/>
    </location>
</feature>
<keyword evidence="3 5" id="KW-1133">Transmembrane helix</keyword>
<evidence type="ECO:0000256" key="4">
    <source>
        <dbReference type="ARBA" id="ARBA00023136"/>
    </source>
</evidence>
<feature type="transmembrane region" description="Helical" evidence="5">
    <location>
        <begin position="211"/>
        <end position="231"/>
    </location>
</feature>
<protein>
    <submittedName>
        <fullName evidence="6">SLC13 family permease</fullName>
    </submittedName>
</protein>
<feature type="transmembrane region" description="Helical" evidence="5">
    <location>
        <begin position="379"/>
        <end position="403"/>
    </location>
</feature>
<dbReference type="InterPro" id="IPR051679">
    <property type="entry name" value="DASS-Related_Transporters"/>
</dbReference>
<feature type="transmembrane region" description="Helical" evidence="5">
    <location>
        <begin position="30"/>
        <end position="48"/>
    </location>
</feature>
<feature type="transmembrane region" description="Helical" evidence="5">
    <location>
        <begin position="115"/>
        <end position="135"/>
    </location>
</feature>
<evidence type="ECO:0000313" key="6">
    <source>
        <dbReference type="EMBL" id="TWT26556.1"/>
    </source>
</evidence>
<organism evidence="6 7">
    <name type="scientific">Corynebacterium canis</name>
    <dbReference type="NCBI Taxonomy" id="679663"/>
    <lineage>
        <taxon>Bacteria</taxon>
        <taxon>Bacillati</taxon>
        <taxon>Actinomycetota</taxon>
        <taxon>Actinomycetes</taxon>
        <taxon>Mycobacteriales</taxon>
        <taxon>Corynebacteriaceae</taxon>
        <taxon>Corynebacterium</taxon>
    </lineage>
</organism>
<name>A0A5C5UKJ6_9CORY</name>
<feature type="transmembrane region" description="Helical" evidence="5">
    <location>
        <begin position="7"/>
        <end position="24"/>
    </location>
</feature>
<accession>A0A5C5UKJ6</accession>
<evidence type="ECO:0000256" key="2">
    <source>
        <dbReference type="ARBA" id="ARBA00022692"/>
    </source>
</evidence>
<dbReference type="PANTHER" id="PTHR43652">
    <property type="entry name" value="BASIC AMINO ACID ANTIPORTER YFCC-RELATED"/>
    <property type="match status" value="1"/>
</dbReference>
<feature type="transmembrane region" description="Helical" evidence="5">
    <location>
        <begin position="282"/>
        <end position="305"/>
    </location>
</feature>
<comment type="caution">
    <text evidence="6">The sequence shown here is derived from an EMBL/GenBank/DDBJ whole genome shotgun (WGS) entry which is preliminary data.</text>
</comment>
<gene>
    <name evidence="6" type="ORF">FRX94_05480</name>
</gene>
<comment type="subcellular location">
    <subcellularLocation>
        <location evidence="1">Membrane</location>
        <topology evidence="1">Multi-pass membrane protein</topology>
    </subcellularLocation>
</comment>
<evidence type="ECO:0000256" key="1">
    <source>
        <dbReference type="ARBA" id="ARBA00004141"/>
    </source>
</evidence>
<evidence type="ECO:0000256" key="5">
    <source>
        <dbReference type="SAM" id="Phobius"/>
    </source>
</evidence>
<feature type="transmembrane region" description="Helical" evidence="5">
    <location>
        <begin position="84"/>
        <end position="103"/>
    </location>
</feature>
<evidence type="ECO:0000313" key="7">
    <source>
        <dbReference type="Proteomes" id="UP000320791"/>
    </source>
</evidence>
<evidence type="ECO:0000256" key="3">
    <source>
        <dbReference type="ARBA" id="ARBA00022989"/>
    </source>
</evidence>
<keyword evidence="2 5" id="KW-0812">Transmembrane</keyword>
<feature type="transmembrane region" description="Helical" evidence="5">
    <location>
        <begin position="169"/>
        <end position="191"/>
    </location>
</feature>
<dbReference type="OrthoDB" id="9156049at2"/>
<keyword evidence="4 5" id="KW-0472">Membrane</keyword>
<dbReference type="Proteomes" id="UP000320791">
    <property type="component" value="Unassembled WGS sequence"/>
</dbReference>
<dbReference type="PANTHER" id="PTHR43652:SF2">
    <property type="entry name" value="BASIC AMINO ACID ANTIPORTER YFCC-RELATED"/>
    <property type="match status" value="1"/>
</dbReference>
<keyword evidence="7" id="KW-1185">Reference proteome</keyword>
<dbReference type="GO" id="GO:0022857">
    <property type="term" value="F:transmembrane transporter activity"/>
    <property type="evidence" value="ECO:0007669"/>
    <property type="project" value="InterPro"/>
</dbReference>
<dbReference type="EMBL" id="VOHM01000009">
    <property type="protein sequence ID" value="TWT26556.1"/>
    <property type="molecule type" value="Genomic_DNA"/>
</dbReference>
<dbReference type="InterPro" id="IPR001898">
    <property type="entry name" value="SLC13A/DASS"/>
</dbReference>
<proteinExistence type="predicted"/>
<feature type="transmembrane region" description="Helical" evidence="5">
    <location>
        <begin position="259"/>
        <end position="276"/>
    </location>
</feature>
<feature type="transmembrane region" description="Helical" evidence="5">
    <location>
        <begin position="312"/>
        <end position="331"/>
    </location>
</feature>
<dbReference type="GO" id="GO:0005886">
    <property type="term" value="C:plasma membrane"/>
    <property type="evidence" value="ECO:0007669"/>
    <property type="project" value="TreeGrafter"/>
</dbReference>
<sequence>MPPWRKITPPIVGFLILVSLLTRMPEDLNSDAKLTLTTFAAAVWFWVFTDIDDTYIALSAATILTVAGVIPVSELYGTLGDDTVWLLIGAFIIASAVSASGLAERGAIGITRGVTSPRVLVHLITLTIVCTVYAVPATSGRAALVIPVFLALAHALGERDRWLTQSLSLIFPVTILFSAVGSLIGAGAHLITNQILTANSLEAISFTQWLLFGLPLALISSHGAAEVILFLTTTKEQRRSEIDINADAFSENTRALTSWEIRTLLVLIISVVLWSTENLHGIHPALVALIGGLLITCPCFGSVTLSDAIKKIPWSLLLFMASTLTMSRALSHSGAAEVLAHALLSTPSHNVFAGIIFIVTVILLSTFAHLVVQSRSARSAVLIPLVILLAPSVGVNPIAAAFISTAAAGFCHTLPASAKPLAMFKAVGNETNVDVFDEKQLLRVAVFLLPMHLVLCLVFAFGIWPLLGLPVFQ</sequence>
<dbReference type="Pfam" id="PF00939">
    <property type="entry name" value="Na_sulph_symp"/>
    <property type="match status" value="1"/>
</dbReference>
<reference evidence="6 7" key="1">
    <citation type="submission" date="2019-08" db="EMBL/GenBank/DDBJ databases">
        <authorList>
            <person name="Lei W."/>
        </authorList>
    </citation>
    <scope>NUCLEOTIDE SEQUENCE [LARGE SCALE GENOMIC DNA]</scope>
    <source>
        <strain evidence="6 7">CCUG 58627</strain>
    </source>
</reference>
<feature type="transmembrane region" description="Helical" evidence="5">
    <location>
        <begin position="55"/>
        <end position="72"/>
    </location>
</feature>
<feature type="transmembrane region" description="Helical" evidence="5">
    <location>
        <begin position="141"/>
        <end position="157"/>
    </location>
</feature>
<feature type="transmembrane region" description="Helical" evidence="5">
    <location>
        <begin position="351"/>
        <end position="372"/>
    </location>
</feature>